<protein>
    <submittedName>
        <fullName evidence="3">Isopenicillin N synthase</fullName>
    </submittedName>
</protein>
<dbReference type="InterPro" id="IPR044861">
    <property type="entry name" value="IPNS-like_FE2OG_OXY"/>
</dbReference>
<evidence type="ECO:0000259" key="2">
    <source>
        <dbReference type="PROSITE" id="PS51471"/>
    </source>
</evidence>
<name>A0A210PJ68_MIZYE</name>
<evidence type="ECO:0000313" key="4">
    <source>
        <dbReference type="Proteomes" id="UP000242188"/>
    </source>
</evidence>
<dbReference type="STRING" id="6573.A0A210PJ68"/>
<feature type="domain" description="Fe2OG dioxygenase" evidence="2">
    <location>
        <begin position="171"/>
        <end position="280"/>
    </location>
</feature>
<dbReference type="GO" id="GO:0016491">
    <property type="term" value="F:oxidoreductase activity"/>
    <property type="evidence" value="ECO:0007669"/>
    <property type="project" value="UniProtKB-KW"/>
</dbReference>
<dbReference type="PROSITE" id="PS51471">
    <property type="entry name" value="FE2OG_OXY"/>
    <property type="match status" value="1"/>
</dbReference>
<dbReference type="AlphaFoldDB" id="A0A210PJ68"/>
<dbReference type="InterPro" id="IPR005123">
    <property type="entry name" value="Oxoglu/Fe-dep_dioxygenase_dom"/>
</dbReference>
<evidence type="ECO:0000313" key="3">
    <source>
        <dbReference type="EMBL" id="OWF36538.1"/>
    </source>
</evidence>
<keyword evidence="1" id="KW-0479">Metal-binding</keyword>
<reference evidence="3 4" key="1">
    <citation type="journal article" date="2017" name="Nat. Ecol. Evol.">
        <title>Scallop genome provides insights into evolution of bilaterian karyotype and development.</title>
        <authorList>
            <person name="Wang S."/>
            <person name="Zhang J."/>
            <person name="Jiao W."/>
            <person name="Li J."/>
            <person name="Xun X."/>
            <person name="Sun Y."/>
            <person name="Guo X."/>
            <person name="Huan P."/>
            <person name="Dong B."/>
            <person name="Zhang L."/>
            <person name="Hu X."/>
            <person name="Sun X."/>
            <person name="Wang J."/>
            <person name="Zhao C."/>
            <person name="Wang Y."/>
            <person name="Wang D."/>
            <person name="Huang X."/>
            <person name="Wang R."/>
            <person name="Lv J."/>
            <person name="Li Y."/>
            <person name="Zhang Z."/>
            <person name="Liu B."/>
            <person name="Lu W."/>
            <person name="Hui Y."/>
            <person name="Liang J."/>
            <person name="Zhou Z."/>
            <person name="Hou R."/>
            <person name="Li X."/>
            <person name="Liu Y."/>
            <person name="Li H."/>
            <person name="Ning X."/>
            <person name="Lin Y."/>
            <person name="Zhao L."/>
            <person name="Xing Q."/>
            <person name="Dou J."/>
            <person name="Li Y."/>
            <person name="Mao J."/>
            <person name="Guo H."/>
            <person name="Dou H."/>
            <person name="Li T."/>
            <person name="Mu C."/>
            <person name="Jiang W."/>
            <person name="Fu Q."/>
            <person name="Fu X."/>
            <person name="Miao Y."/>
            <person name="Liu J."/>
            <person name="Yu Q."/>
            <person name="Li R."/>
            <person name="Liao H."/>
            <person name="Li X."/>
            <person name="Kong Y."/>
            <person name="Jiang Z."/>
            <person name="Chourrout D."/>
            <person name="Li R."/>
            <person name="Bao Z."/>
        </authorList>
    </citation>
    <scope>NUCLEOTIDE SEQUENCE [LARGE SCALE GENOMIC DNA]</scope>
    <source>
        <strain evidence="3 4">PY_sf001</strain>
    </source>
</reference>
<dbReference type="InterPro" id="IPR027443">
    <property type="entry name" value="IPNS-like_sf"/>
</dbReference>
<comment type="similarity">
    <text evidence="1">Belongs to the iron/ascorbate-dependent oxidoreductase family.</text>
</comment>
<dbReference type="OrthoDB" id="288590at2759"/>
<dbReference type="Gene3D" id="2.60.120.330">
    <property type="entry name" value="B-lactam Antibiotic, Isopenicillin N Synthase, Chain"/>
    <property type="match status" value="1"/>
</dbReference>
<dbReference type="PANTHER" id="PTHR47990">
    <property type="entry name" value="2-OXOGLUTARATE (2OG) AND FE(II)-DEPENDENT OXYGENASE SUPERFAMILY PROTEIN-RELATED"/>
    <property type="match status" value="1"/>
</dbReference>
<dbReference type="GO" id="GO:0046872">
    <property type="term" value="F:metal ion binding"/>
    <property type="evidence" value="ECO:0007669"/>
    <property type="project" value="UniProtKB-KW"/>
</dbReference>
<keyword evidence="4" id="KW-1185">Reference proteome</keyword>
<keyword evidence="1" id="KW-0408">Iron</keyword>
<evidence type="ECO:0000256" key="1">
    <source>
        <dbReference type="RuleBase" id="RU003682"/>
    </source>
</evidence>
<dbReference type="PRINTS" id="PR00682">
    <property type="entry name" value="IPNSYNTHASE"/>
</dbReference>
<dbReference type="Pfam" id="PF03171">
    <property type="entry name" value="2OG-FeII_Oxy"/>
    <property type="match status" value="1"/>
</dbReference>
<dbReference type="EMBL" id="NEDP02076579">
    <property type="protein sequence ID" value="OWF36538.1"/>
    <property type="molecule type" value="Genomic_DNA"/>
</dbReference>
<proteinExistence type="inferred from homology"/>
<dbReference type="InterPro" id="IPR026992">
    <property type="entry name" value="DIOX_N"/>
</dbReference>
<dbReference type="InterPro" id="IPR050231">
    <property type="entry name" value="Iron_ascorbate_oxido_reductase"/>
</dbReference>
<comment type="caution">
    <text evidence="3">The sequence shown here is derived from an EMBL/GenBank/DDBJ whole genome shotgun (WGS) entry which is preliminary data.</text>
</comment>
<organism evidence="3 4">
    <name type="scientific">Mizuhopecten yessoensis</name>
    <name type="common">Japanese scallop</name>
    <name type="synonym">Patinopecten yessoensis</name>
    <dbReference type="NCBI Taxonomy" id="6573"/>
    <lineage>
        <taxon>Eukaryota</taxon>
        <taxon>Metazoa</taxon>
        <taxon>Spiralia</taxon>
        <taxon>Lophotrochozoa</taxon>
        <taxon>Mollusca</taxon>
        <taxon>Bivalvia</taxon>
        <taxon>Autobranchia</taxon>
        <taxon>Pteriomorphia</taxon>
        <taxon>Pectinida</taxon>
        <taxon>Pectinoidea</taxon>
        <taxon>Pectinidae</taxon>
        <taxon>Mizuhopecten</taxon>
    </lineage>
</organism>
<dbReference type="Proteomes" id="UP000242188">
    <property type="component" value="Unassembled WGS sequence"/>
</dbReference>
<dbReference type="SUPFAM" id="SSF51197">
    <property type="entry name" value="Clavaminate synthase-like"/>
    <property type="match status" value="1"/>
</dbReference>
<gene>
    <name evidence="3" type="ORF">KP79_PYT18612</name>
</gene>
<dbReference type="Pfam" id="PF14226">
    <property type="entry name" value="DIOX_N"/>
    <property type="match status" value="1"/>
</dbReference>
<accession>A0A210PJ68</accession>
<keyword evidence="1" id="KW-0560">Oxidoreductase</keyword>
<sequence length="329" mass="38150">MPENFELPIVDMAKAKSHRQELAKSVVHALENTGFLFINNVKGVDFDQLYKCCQWFFTQPEEVKKGLLRKIWNSENPNIYRGYFPVGKDEPSRKEGFEFGKDIEPNDPEVAPGNWFYEPSVWPKEDGSFPFKTFLLDTYEVLHQLSLEILRLTSIGLGIDEFSFDEIFSKRPCSTFRLIHYPPWNGNPPPNARIEDGKVVTTPDHTDSNFLTLLTTFNYKGLEVLTTDGKWAEIEPRPGSLIMNIGDVFSRMMGGRFKATRHRVIDIGVDRFSIPFFLEPRYEGDIGLNFMTKATGKGEEHIVEEYGPWAIYQMKHLKKYFEYRTLTEF</sequence>